<protein>
    <submittedName>
        <fullName evidence="1">Uncharacterized protein</fullName>
    </submittedName>
</protein>
<proteinExistence type="predicted"/>
<keyword evidence="2" id="KW-1185">Reference proteome</keyword>
<sequence length="328" mass="33512">MDTFAYTATGAEGVTLAVPGGYLANLAVVSRGGALQAPGDDVDVTSGTNIVFATALVAGESILVYKFRAFSLVDSLTKSQNGADIPSKPAFRANLGIAASPFKNLLINALGTINQRVYVSAAAVGAANTYTLDRWKVVVSGQALSWTESQNVRTMTAPAGGVEQAVEGANIQSGVYTLSWIGTATATVDGAAVVNGGPVTLTGGSNAVVRFIGGTFALPQLERGSVATEFGAVPYDVELLRCTRYCQVIEAGLRADGYNAAGGVIGISVTIHPMRSTPIVEAGGIASSVNASGQFFATSRNNFAVQSNYAATGAAFIQLSGILLTAEI</sequence>
<comment type="caution">
    <text evidence="1">The sequence shown here is derived from an EMBL/GenBank/DDBJ whole genome shotgun (WGS) entry which is preliminary data.</text>
</comment>
<reference evidence="2" key="1">
    <citation type="journal article" date="2019" name="Int. J. Syst. Evol. Microbiol.">
        <title>The Global Catalogue of Microorganisms (GCM) 10K type strain sequencing project: providing services to taxonomists for standard genome sequencing and annotation.</title>
        <authorList>
            <consortium name="The Broad Institute Genomics Platform"/>
            <consortium name="The Broad Institute Genome Sequencing Center for Infectious Disease"/>
            <person name="Wu L."/>
            <person name="Ma J."/>
        </authorList>
    </citation>
    <scope>NUCLEOTIDE SEQUENCE [LARGE SCALE GENOMIC DNA]</scope>
    <source>
        <strain evidence="2">CCUG 43117</strain>
    </source>
</reference>
<accession>A0ABW0PBN1</accession>
<evidence type="ECO:0000313" key="1">
    <source>
        <dbReference type="EMBL" id="MFC5509262.1"/>
    </source>
</evidence>
<gene>
    <name evidence="1" type="ORF">ACFPN9_29035</name>
</gene>
<dbReference type="Proteomes" id="UP001596060">
    <property type="component" value="Unassembled WGS sequence"/>
</dbReference>
<dbReference type="EMBL" id="JBHSLU010000161">
    <property type="protein sequence ID" value="MFC5509262.1"/>
    <property type="molecule type" value="Genomic_DNA"/>
</dbReference>
<name>A0ABW0PBN1_9HYPH</name>
<organism evidence="1 2">
    <name type="scientific">Bosea massiliensis</name>
    <dbReference type="NCBI Taxonomy" id="151419"/>
    <lineage>
        <taxon>Bacteria</taxon>
        <taxon>Pseudomonadati</taxon>
        <taxon>Pseudomonadota</taxon>
        <taxon>Alphaproteobacteria</taxon>
        <taxon>Hyphomicrobiales</taxon>
        <taxon>Boseaceae</taxon>
        <taxon>Bosea</taxon>
    </lineage>
</organism>
<evidence type="ECO:0000313" key="2">
    <source>
        <dbReference type="Proteomes" id="UP001596060"/>
    </source>
</evidence>